<reference evidence="3" key="1">
    <citation type="submission" date="2015-05" db="EMBL/GenBank/DDBJ databases">
        <authorList>
            <person name="Rodrigo-Torres Lidia"/>
            <person name="Arahal R.David."/>
        </authorList>
    </citation>
    <scope>NUCLEOTIDE SEQUENCE [LARGE SCALE GENOMIC DNA]</scope>
    <source>
        <strain evidence="3">CECT 7321</strain>
    </source>
</reference>
<evidence type="ECO:0000313" key="2">
    <source>
        <dbReference type="EMBL" id="CRL10670.1"/>
    </source>
</evidence>
<sequence length="124" mass="13085">MKNAPAAVREGPVAGAFFHVIGVASGRDEQAPATDSSRPTAEGQLCPAAVVRVVLIVFAGLGAVVWIGVIGITFLAGAIFQRVMLLGSFQAIDHFVTRLLLGHDISFRVLFLTAETAKMLPRVT</sequence>
<protein>
    <submittedName>
        <fullName evidence="2">Uncharacterized protein</fullName>
    </submittedName>
</protein>
<gene>
    <name evidence="2" type="ORF">NIT7321_01517</name>
</gene>
<dbReference type="Proteomes" id="UP000043764">
    <property type="component" value="Unassembled WGS sequence"/>
</dbReference>
<dbReference type="AlphaFoldDB" id="A0A0H5DGU4"/>
<keyword evidence="1" id="KW-1133">Transmembrane helix</keyword>
<keyword evidence="1" id="KW-0472">Membrane</keyword>
<accession>A0A0H5DGU4</accession>
<keyword evidence="3" id="KW-1185">Reference proteome</keyword>
<proteinExistence type="predicted"/>
<evidence type="ECO:0000313" key="3">
    <source>
        <dbReference type="Proteomes" id="UP000043764"/>
    </source>
</evidence>
<dbReference type="RefSeq" id="WP_050673051.1">
    <property type="nucleotide sequence ID" value="NZ_CVRL01000013.1"/>
</dbReference>
<feature type="transmembrane region" description="Helical" evidence="1">
    <location>
        <begin position="53"/>
        <end position="80"/>
    </location>
</feature>
<keyword evidence="1" id="KW-0812">Transmembrane</keyword>
<name>A0A0H5DGU4_9RHOB</name>
<evidence type="ECO:0000256" key="1">
    <source>
        <dbReference type="SAM" id="Phobius"/>
    </source>
</evidence>
<dbReference type="EMBL" id="CVRL01000013">
    <property type="protein sequence ID" value="CRL10670.1"/>
    <property type="molecule type" value="Genomic_DNA"/>
</dbReference>
<organism evidence="2 3">
    <name type="scientific">Phaeobacter italicus</name>
    <dbReference type="NCBI Taxonomy" id="481446"/>
    <lineage>
        <taxon>Bacteria</taxon>
        <taxon>Pseudomonadati</taxon>
        <taxon>Pseudomonadota</taxon>
        <taxon>Alphaproteobacteria</taxon>
        <taxon>Rhodobacterales</taxon>
        <taxon>Roseobacteraceae</taxon>
        <taxon>Phaeobacter</taxon>
    </lineage>
</organism>